<keyword evidence="6" id="KW-1185">Reference proteome</keyword>
<evidence type="ECO:0000256" key="3">
    <source>
        <dbReference type="SAM" id="SignalP"/>
    </source>
</evidence>
<dbReference type="InterPro" id="IPR016166">
    <property type="entry name" value="FAD-bd_PCMH"/>
</dbReference>
<dbReference type="Gene3D" id="3.30.465.10">
    <property type="match status" value="2"/>
</dbReference>
<dbReference type="InterPro" id="IPR036318">
    <property type="entry name" value="FAD-bd_PCMH-like_sf"/>
</dbReference>
<gene>
    <name evidence="5" type="ORF">DNG_02210</name>
</gene>
<dbReference type="PROSITE" id="PS51387">
    <property type="entry name" value="FAD_PCMH"/>
    <property type="match status" value="1"/>
</dbReference>
<feature type="chain" id="PRO_5042229157" description="FAD-binding PCMH-type domain-containing protein" evidence="3">
    <location>
        <begin position="20"/>
        <end position="603"/>
    </location>
</feature>
<sequence length="603" mass="65775">MRSLLLPTVLLSLLTCSWAVNFPFEEAQLAEDAASTAGLPALSFGDASKPVTHPDCKAAPGTDAWPADEDWEKLGDFFSGSLLKPEPPAAVCYEDHPLANATACRDIKLNSGSTRFFIDDPLTVLTSWPQGDSCPLNPAENGTCTHGAFPEYVVNVTEVWQIQAAVNFARNNDLRLIIKNTGHDFAGRSVGYGSLSVWTHFLKQFEFIQEYTQGSYSGPAARVGAGLESWELYDHMAENEITLVCPGRYTVGVYGGWTQGGGHSALASTFGMGSDQVLSIQVVTADGRFVTADPEENSDLFYALRGGGPSTYGIVTSLIVKAHPPIVVKKAALAFGTSDTVSSSTFWAAIDIFHWFAQYITEVGGTSYTYVTYQGEDSFSFTADNEFPGRSEDEIVRFLQPLWDSLAEIGIPVKNITVSPTTNWAPSTNAGVGDSPGNSRFGSRLFPKRNWQDEEAFAEMSAAIRALVEATFTFHAIFMNPHIELAGWPGEDSGVNPAFRDTYMHADIFFVGNIEEDEPYETLMDALRKATPGGGAYINESDVEEPDFQESFFGKNYERLLGVKRERDPWGVFWAPSTVGSEGWAVKTDDVLASQNGPLCRVE</sequence>
<organism evidence="5 6">
    <name type="scientific">Cephalotrichum gorgonifer</name>
    <dbReference type="NCBI Taxonomy" id="2041049"/>
    <lineage>
        <taxon>Eukaryota</taxon>
        <taxon>Fungi</taxon>
        <taxon>Dikarya</taxon>
        <taxon>Ascomycota</taxon>
        <taxon>Pezizomycotina</taxon>
        <taxon>Sordariomycetes</taxon>
        <taxon>Hypocreomycetidae</taxon>
        <taxon>Microascales</taxon>
        <taxon>Microascaceae</taxon>
        <taxon>Cephalotrichum</taxon>
    </lineage>
</organism>
<dbReference type="EMBL" id="ONZQ02000002">
    <property type="protein sequence ID" value="SPN99175.1"/>
    <property type="molecule type" value="Genomic_DNA"/>
</dbReference>
<keyword evidence="3" id="KW-0732">Signal</keyword>
<dbReference type="GO" id="GO:0071949">
    <property type="term" value="F:FAD binding"/>
    <property type="evidence" value="ECO:0007669"/>
    <property type="project" value="InterPro"/>
</dbReference>
<dbReference type="Pfam" id="PF01565">
    <property type="entry name" value="FAD_binding_4"/>
    <property type="match status" value="1"/>
</dbReference>
<reference evidence="5" key="1">
    <citation type="submission" date="2018-03" db="EMBL/GenBank/DDBJ databases">
        <authorList>
            <person name="Guldener U."/>
        </authorList>
    </citation>
    <scope>NUCLEOTIDE SEQUENCE</scope>
</reference>
<dbReference type="Proteomes" id="UP001187682">
    <property type="component" value="Unassembled WGS sequence"/>
</dbReference>
<evidence type="ECO:0000313" key="5">
    <source>
        <dbReference type="EMBL" id="SPN99175.1"/>
    </source>
</evidence>
<evidence type="ECO:0000259" key="4">
    <source>
        <dbReference type="PROSITE" id="PS51387"/>
    </source>
</evidence>
<comment type="caution">
    <text evidence="5">The sequence shown here is derived from an EMBL/GenBank/DDBJ whole genome shotgun (WGS) entry which is preliminary data.</text>
</comment>
<dbReference type="PANTHER" id="PTHR13878">
    <property type="entry name" value="GULONOLACTONE OXIDASE"/>
    <property type="match status" value="1"/>
</dbReference>
<dbReference type="InterPro" id="IPR050432">
    <property type="entry name" value="FAD-linked_Oxidoreductases_BP"/>
</dbReference>
<dbReference type="InterPro" id="IPR012951">
    <property type="entry name" value="BBE"/>
</dbReference>
<evidence type="ECO:0000313" key="6">
    <source>
        <dbReference type="Proteomes" id="UP001187682"/>
    </source>
</evidence>
<dbReference type="GO" id="GO:0016491">
    <property type="term" value="F:oxidoreductase activity"/>
    <property type="evidence" value="ECO:0007669"/>
    <property type="project" value="UniProtKB-KW"/>
</dbReference>
<keyword evidence="2" id="KW-0560">Oxidoreductase</keyword>
<accession>A0AAE8MT35</accession>
<dbReference type="InterPro" id="IPR006094">
    <property type="entry name" value="Oxid_FAD_bind_N"/>
</dbReference>
<feature type="domain" description="FAD-binding PCMH-type" evidence="4">
    <location>
        <begin position="145"/>
        <end position="325"/>
    </location>
</feature>
<evidence type="ECO:0000256" key="1">
    <source>
        <dbReference type="ARBA" id="ARBA00005466"/>
    </source>
</evidence>
<feature type="signal peptide" evidence="3">
    <location>
        <begin position="1"/>
        <end position="19"/>
    </location>
</feature>
<protein>
    <recommendedName>
        <fullName evidence="4">FAD-binding PCMH-type domain-containing protein</fullName>
    </recommendedName>
</protein>
<comment type="similarity">
    <text evidence="1">Belongs to the oxygen-dependent FAD-linked oxidoreductase family.</text>
</comment>
<dbReference type="SUPFAM" id="SSF56176">
    <property type="entry name" value="FAD-binding/transporter-associated domain-like"/>
    <property type="match status" value="1"/>
</dbReference>
<name>A0AAE8MT35_9PEZI</name>
<evidence type="ECO:0000256" key="2">
    <source>
        <dbReference type="ARBA" id="ARBA00023002"/>
    </source>
</evidence>
<dbReference type="Pfam" id="PF08031">
    <property type="entry name" value="BBE"/>
    <property type="match status" value="1"/>
</dbReference>
<dbReference type="InterPro" id="IPR016169">
    <property type="entry name" value="FAD-bd_PCMH_sub2"/>
</dbReference>
<dbReference type="PANTHER" id="PTHR13878:SF91">
    <property type="entry name" value="FAD BINDING DOMAIN PROTEIN (AFU_ORTHOLOGUE AFUA_6G12070)-RELATED"/>
    <property type="match status" value="1"/>
</dbReference>
<proteinExistence type="inferred from homology"/>
<dbReference type="AlphaFoldDB" id="A0AAE8MT35"/>